<dbReference type="InterPro" id="IPR038765">
    <property type="entry name" value="Papain-like_cys_pep_sf"/>
</dbReference>
<dbReference type="PROSITE" id="PS00139">
    <property type="entry name" value="THIOL_PROTEASE_CYS"/>
    <property type="match status" value="1"/>
</dbReference>
<keyword evidence="4" id="KW-1185">Reference proteome</keyword>
<name>A0A2A3YHW6_9MICO</name>
<dbReference type="GO" id="GO:0006508">
    <property type="term" value="P:proteolysis"/>
    <property type="evidence" value="ECO:0007669"/>
    <property type="project" value="InterPro"/>
</dbReference>
<accession>A0A2A3YHW6</accession>
<protein>
    <submittedName>
        <fullName evidence="3">Crotonobetainyl-CoA--carnitine CoA-transferase</fullName>
    </submittedName>
</protein>
<dbReference type="GeneID" id="95327872"/>
<evidence type="ECO:0000313" key="3">
    <source>
        <dbReference type="EMBL" id="PCC38868.1"/>
    </source>
</evidence>
<dbReference type="GO" id="GO:0004198">
    <property type="term" value="F:calcium-dependent cysteine-type endopeptidase activity"/>
    <property type="evidence" value="ECO:0007669"/>
    <property type="project" value="InterPro"/>
</dbReference>
<organism evidence="3 4">
    <name type="scientific">Brachybacterium alimentarium</name>
    <dbReference type="NCBI Taxonomy" id="47845"/>
    <lineage>
        <taxon>Bacteria</taxon>
        <taxon>Bacillati</taxon>
        <taxon>Actinomycetota</taxon>
        <taxon>Actinomycetes</taxon>
        <taxon>Micrococcales</taxon>
        <taxon>Dermabacteraceae</taxon>
        <taxon>Brachybacterium</taxon>
    </lineage>
</organism>
<comment type="similarity">
    <text evidence="1">Belongs to the peptidase C2 family.</text>
</comment>
<dbReference type="SUPFAM" id="SSF54001">
    <property type="entry name" value="Cysteine proteinases"/>
    <property type="match status" value="1"/>
</dbReference>
<dbReference type="EMBL" id="NRGR01000019">
    <property type="protein sequence ID" value="PCC38868.1"/>
    <property type="molecule type" value="Genomic_DNA"/>
</dbReference>
<dbReference type="OrthoDB" id="4617536at2"/>
<evidence type="ECO:0000256" key="1">
    <source>
        <dbReference type="ARBA" id="ARBA00007623"/>
    </source>
</evidence>
<proteinExistence type="inferred from homology"/>
<dbReference type="Proteomes" id="UP000218598">
    <property type="component" value="Unassembled WGS sequence"/>
</dbReference>
<keyword evidence="3" id="KW-0808">Transferase</keyword>
<evidence type="ECO:0000259" key="2">
    <source>
        <dbReference type="Pfam" id="PF00648"/>
    </source>
</evidence>
<dbReference type="GO" id="GO:0016740">
    <property type="term" value="F:transferase activity"/>
    <property type="evidence" value="ECO:0007669"/>
    <property type="project" value="UniProtKB-KW"/>
</dbReference>
<reference evidence="3 4" key="1">
    <citation type="journal article" date="2017" name="Elife">
        <title>Extensive horizontal gene transfer in cheese-associated bacteria.</title>
        <authorList>
            <person name="Bonham K.S."/>
            <person name="Wolfe B.E."/>
            <person name="Dutton R.J."/>
        </authorList>
    </citation>
    <scope>NUCLEOTIDE SEQUENCE [LARGE SCALE GENOMIC DNA]</scope>
    <source>
        <strain evidence="3 4">341_9</strain>
    </source>
</reference>
<dbReference type="AlphaFoldDB" id="A0A2A3YHW6"/>
<evidence type="ECO:0000313" key="4">
    <source>
        <dbReference type="Proteomes" id="UP000218598"/>
    </source>
</evidence>
<dbReference type="InterPro" id="IPR000169">
    <property type="entry name" value="Pept_cys_AS"/>
</dbReference>
<feature type="domain" description="Calpain catalytic" evidence="2">
    <location>
        <begin position="100"/>
        <end position="259"/>
    </location>
</feature>
<dbReference type="Pfam" id="PF00648">
    <property type="entry name" value="Peptidase_C2"/>
    <property type="match status" value="1"/>
</dbReference>
<gene>
    <name evidence="3" type="ORF">CIK66_10925</name>
</gene>
<dbReference type="RefSeq" id="WP_096165712.1">
    <property type="nucleotide sequence ID" value="NZ_BAAAIQ010000024.1"/>
</dbReference>
<dbReference type="InterPro" id="IPR001300">
    <property type="entry name" value="Peptidase_C2_calpain_cat"/>
</dbReference>
<comment type="caution">
    <text evidence="3">The sequence shown here is derived from an EMBL/GenBank/DDBJ whole genome shotgun (WGS) entry which is preliminary data.</text>
</comment>
<sequence length="300" mass="32076">MTAVPERIGRRPRVRTWRRTLRALVPSGRARDVLPDAVADTVLADGTVLADSVAGAGTDAGGFDGSWAAQGVLQISAAPAGSGWVMDDGPLQTTGSRRPQQGRLGDCWVIAAMLAIHETAPERLGALLTELPGGVVEVALPALAEPIRVDRQMPVTERGRPVYARLEGTNPGWAGVLEKALAAHVAGGYDVLARGFARFGLELLLGMRVRTMLRLPDARQIVRWREEGRAIAASTHPLSRRVTTAHGPLPSSHVFAAVGGDPVTGHVHLRNPTRPSRLLTIDARTFRRGFLSVDVTPPLR</sequence>